<dbReference type="Gene3D" id="2.40.160.60">
    <property type="entry name" value="Outer membrane protein transport protein (OMPP1/FadL/TodX)"/>
    <property type="match status" value="1"/>
</dbReference>
<dbReference type="Pfam" id="PF03349">
    <property type="entry name" value="Toluene_X"/>
    <property type="match status" value="1"/>
</dbReference>
<evidence type="ECO:0000256" key="4">
    <source>
        <dbReference type="ARBA" id="ARBA00022692"/>
    </source>
</evidence>
<feature type="signal peptide" evidence="8">
    <location>
        <begin position="1"/>
        <end position="20"/>
    </location>
</feature>
<evidence type="ECO:0000256" key="6">
    <source>
        <dbReference type="ARBA" id="ARBA00023136"/>
    </source>
</evidence>
<keyword evidence="4" id="KW-0812">Transmembrane</keyword>
<dbReference type="InterPro" id="IPR005017">
    <property type="entry name" value="OMPP1/FadL/TodX"/>
</dbReference>
<evidence type="ECO:0000256" key="3">
    <source>
        <dbReference type="ARBA" id="ARBA00022452"/>
    </source>
</evidence>
<evidence type="ECO:0000256" key="8">
    <source>
        <dbReference type="SAM" id="SignalP"/>
    </source>
</evidence>
<dbReference type="PANTHER" id="PTHR35093:SF8">
    <property type="entry name" value="OUTER MEMBRANE PROTEIN NMB0088-RELATED"/>
    <property type="match status" value="1"/>
</dbReference>
<evidence type="ECO:0000313" key="10">
    <source>
        <dbReference type="Proteomes" id="UP001652564"/>
    </source>
</evidence>
<evidence type="ECO:0000256" key="7">
    <source>
        <dbReference type="ARBA" id="ARBA00023237"/>
    </source>
</evidence>
<dbReference type="EMBL" id="JAOWKZ010000003">
    <property type="protein sequence ID" value="MCV2872918.1"/>
    <property type="molecule type" value="Genomic_DNA"/>
</dbReference>
<comment type="similarity">
    <text evidence="2">Belongs to the OmpP1/FadL family.</text>
</comment>
<evidence type="ECO:0000313" key="9">
    <source>
        <dbReference type="EMBL" id="MCV2872918.1"/>
    </source>
</evidence>
<comment type="subcellular location">
    <subcellularLocation>
        <location evidence="1">Cell outer membrane</location>
        <topology evidence="1">Multi-pass membrane protein</topology>
    </subcellularLocation>
</comment>
<keyword evidence="6" id="KW-0472">Membrane</keyword>
<feature type="chain" id="PRO_5047294000" evidence="8">
    <location>
        <begin position="21"/>
        <end position="360"/>
    </location>
</feature>
<dbReference type="Proteomes" id="UP001652564">
    <property type="component" value="Unassembled WGS sequence"/>
</dbReference>
<reference evidence="9 10" key="1">
    <citation type="submission" date="2022-10" db="EMBL/GenBank/DDBJ databases">
        <title>Defluviimonas sp. nov., isolated from ocean surface sediments.</title>
        <authorList>
            <person name="He W."/>
            <person name="Wang L."/>
            <person name="Zhang D.-F."/>
        </authorList>
    </citation>
    <scope>NUCLEOTIDE SEQUENCE [LARGE SCALE GENOMIC DNA]</scope>
    <source>
        <strain evidence="9 10">WL0050</strain>
    </source>
</reference>
<keyword evidence="10" id="KW-1185">Reference proteome</keyword>
<accession>A0ABT2ZPA6</accession>
<organism evidence="9 10">
    <name type="scientific">Albidovulum litorale</name>
    <dbReference type="NCBI Taxonomy" id="2984134"/>
    <lineage>
        <taxon>Bacteria</taxon>
        <taxon>Pseudomonadati</taxon>
        <taxon>Pseudomonadota</taxon>
        <taxon>Alphaproteobacteria</taxon>
        <taxon>Rhodobacterales</taxon>
        <taxon>Paracoccaceae</taxon>
        <taxon>Albidovulum</taxon>
    </lineage>
</organism>
<gene>
    <name evidence="9" type="ORF">OEZ71_11495</name>
</gene>
<dbReference type="RefSeq" id="WP_263740141.1">
    <property type="nucleotide sequence ID" value="NZ_JAOWKZ010000003.1"/>
</dbReference>
<evidence type="ECO:0000256" key="1">
    <source>
        <dbReference type="ARBA" id="ARBA00004571"/>
    </source>
</evidence>
<evidence type="ECO:0000256" key="2">
    <source>
        <dbReference type="ARBA" id="ARBA00008163"/>
    </source>
</evidence>
<keyword evidence="3" id="KW-1134">Transmembrane beta strand</keyword>
<dbReference type="SUPFAM" id="SSF56935">
    <property type="entry name" value="Porins"/>
    <property type="match status" value="1"/>
</dbReference>
<name>A0ABT2ZPA6_9RHOB</name>
<keyword evidence="7" id="KW-0998">Cell outer membrane</keyword>
<proteinExistence type="inferred from homology"/>
<evidence type="ECO:0000256" key="5">
    <source>
        <dbReference type="ARBA" id="ARBA00022729"/>
    </source>
</evidence>
<sequence length="360" mass="37744">MNRTLAVTSGLLLSASTALAGGLERSAQSVAILFEPGNYAEFTLGAFNPVVTGVGNGPFAGLVSGDMAGSYVTYSLGYKQALNDKVDLAIIVDQPIGASVSYPAGNAPYPFAGSSADVESLAVTGLLRYKLPSNFSVIGGVRVQASKGQVHLETPVLTNYDLSADRDTALGYVMGVAWEKPEIAARVALTYNSKIDQSYDTVETGLALIPLNGTLDVQIPQSVNLEFQTGIAADTLLFGSIRWVDWTVFDITPQFLGSPIVSYSNDIVTYNLGVGRKFNEQWSGAVLVGYEKNLGDPVGNLGATDGYTSFGLAATYKVDNMKITGGVRYVAIGDATTTSVGSSFNDNSGIGAGIRVGYSF</sequence>
<dbReference type="PANTHER" id="PTHR35093">
    <property type="entry name" value="OUTER MEMBRANE PROTEIN NMB0088-RELATED"/>
    <property type="match status" value="1"/>
</dbReference>
<comment type="caution">
    <text evidence="9">The sequence shown here is derived from an EMBL/GenBank/DDBJ whole genome shotgun (WGS) entry which is preliminary data.</text>
</comment>
<protein>
    <submittedName>
        <fullName evidence="9">Outer membrane protein transport protein</fullName>
    </submittedName>
</protein>
<keyword evidence="5 8" id="KW-0732">Signal</keyword>